<dbReference type="Pfam" id="PF13041">
    <property type="entry name" value="PPR_2"/>
    <property type="match status" value="2"/>
</dbReference>
<dbReference type="PROSITE" id="PS51375">
    <property type="entry name" value="PPR"/>
    <property type="match status" value="8"/>
</dbReference>
<evidence type="ECO:0000256" key="1">
    <source>
        <dbReference type="ARBA" id="ARBA00022737"/>
    </source>
</evidence>
<feature type="repeat" description="PPR" evidence="2">
    <location>
        <begin position="223"/>
        <end position="257"/>
    </location>
</feature>
<feature type="repeat" description="PPR" evidence="2">
    <location>
        <begin position="258"/>
        <end position="292"/>
    </location>
</feature>
<dbReference type="InterPro" id="IPR051240">
    <property type="entry name" value="Mito_RNA-Proc/Resp"/>
</dbReference>
<feature type="repeat" description="PPR" evidence="2">
    <location>
        <begin position="46"/>
        <end position="80"/>
    </location>
</feature>
<dbReference type="Pfam" id="PF12854">
    <property type="entry name" value="PPR_1"/>
    <property type="match status" value="1"/>
</dbReference>
<sequence length="489" mass="53930">MPAMKWTKQISPSQVLKMIRAERDTKKAQLIFDSATGEYPSGFRHDRHTFGLMISRLAAANQLPPAEALLCRMKDEGCSPSEEAFLPIIAAYGRSHRPLDALRVFRKMEREFSCSPSHRCWVTVFSILVETNHLKMAHAFYRRMKEDGAHSSTAAYNVLVRAFCKSGATMGAALEVFGKMGERGCPPDAYTYSTLISGLSKLGRMEEAMGMFREMEEKGCPPTVVTYSSLIHGLCRCGRLDEAVEIFSAMSCKGVAPNVVTYSSLMDGLCKGGRSAEAIPLLEKMTSSRLQPNAFTYSTLIDGLCREGLLQEAMATLDRMTLHGKRPDAGLYGKLITGLCGCCRFQEAANFLDEMALCGVVPNRVTWALQVRIHNAVARGLCAGEDPRRASQVHRRMMAQGISTEPETYRMLVACLCKKGDFFRAAGVVEDMAAEGCVPDGIIWAAIVGGLWDRTKMREAVELLQHELTTDPGPVQFRGKMRTFPSDSA</sequence>
<feature type="repeat" description="PPR" evidence="2">
    <location>
        <begin position="188"/>
        <end position="222"/>
    </location>
</feature>
<dbReference type="InterPro" id="IPR002885">
    <property type="entry name" value="PPR_rpt"/>
</dbReference>
<feature type="repeat" description="PPR" evidence="2">
    <location>
        <begin position="405"/>
        <end position="439"/>
    </location>
</feature>
<dbReference type="Pfam" id="PF01535">
    <property type="entry name" value="PPR"/>
    <property type="match status" value="4"/>
</dbReference>
<keyword evidence="1" id="KW-0677">Repeat</keyword>
<gene>
    <name evidence="3" type="ORF">SI8410_06008115</name>
</gene>
<accession>A0A7I8KIA2</accession>
<feature type="repeat" description="PPR" evidence="2">
    <location>
        <begin position="293"/>
        <end position="327"/>
    </location>
</feature>
<name>A0A7I8KIA2_SPIIN</name>
<proteinExistence type="predicted"/>
<dbReference type="Proteomes" id="UP000663760">
    <property type="component" value="Chromosome 6"/>
</dbReference>
<organism evidence="3 4">
    <name type="scientific">Spirodela intermedia</name>
    <name type="common">Intermediate duckweed</name>
    <dbReference type="NCBI Taxonomy" id="51605"/>
    <lineage>
        <taxon>Eukaryota</taxon>
        <taxon>Viridiplantae</taxon>
        <taxon>Streptophyta</taxon>
        <taxon>Embryophyta</taxon>
        <taxon>Tracheophyta</taxon>
        <taxon>Spermatophyta</taxon>
        <taxon>Magnoliopsida</taxon>
        <taxon>Liliopsida</taxon>
        <taxon>Araceae</taxon>
        <taxon>Lemnoideae</taxon>
        <taxon>Spirodela</taxon>
    </lineage>
</organism>
<evidence type="ECO:0000313" key="4">
    <source>
        <dbReference type="Proteomes" id="UP000663760"/>
    </source>
</evidence>
<feature type="repeat" description="PPR" evidence="2">
    <location>
        <begin position="152"/>
        <end position="187"/>
    </location>
</feature>
<dbReference type="InterPro" id="IPR011990">
    <property type="entry name" value="TPR-like_helical_dom_sf"/>
</dbReference>
<dbReference type="EMBL" id="LR746269">
    <property type="protein sequence ID" value="CAA7397450.1"/>
    <property type="molecule type" value="Genomic_DNA"/>
</dbReference>
<dbReference type="OrthoDB" id="185373at2759"/>
<keyword evidence="4" id="KW-1185">Reference proteome</keyword>
<dbReference type="PANTHER" id="PTHR47933:SF25">
    <property type="entry name" value="OS01G0672166 PROTEIN"/>
    <property type="match status" value="1"/>
</dbReference>
<reference evidence="3" key="1">
    <citation type="submission" date="2020-02" db="EMBL/GenBank/DDBJ databases">
        <authorList>
            <person name="Scholz U."/>
            <person name="Mascher M."/>
            <person name="Fiebig A."/>
        </authorList>
    </citation>
    <scope>NUCLEOTIDE SEQUENCE</scope>
</reference>
<dbReference type="Gene3D" id="1.25.40.10">
    <property type="entry name" value="Tetratricopeptide repeat domain"/>
    <property type="match status" value="4"/>
</dbReference>
<feature type="repeat" description="PPR" evidence="2">
    <location>
        <begin position="328"/>
        <end position="362"/>
    </location>
</feature>
<evidence type="ECO:0000313" key="3">
    <source>
        <dbReference type="EMBL" id="CAA7397450.1"/>
    </source>
</evidence>
<evidence type="ECO:0000256" key="2">
    <source>
        <dbReference type="PROSITE-ProRule" id="PRU00708"/>
    </source>
</evidence>
<dbReference type="GO" id="GO:0003729">
    <property type="term" value="F:mRNA binding"/>
    <property type="evidence" value="ECO:0007669"/>
    <property type="project" value="TreeGrafter"/>
</dbReference>
<dbReference type="AlphaFoldDB" id="A0A7I8KIA2"/>
<protein>
    <submittedName>
        <fullName evidence="3">Uncharacterized protein</fullName>
    </submittedName>
</protein>
<dbReference type="PANTHER" id="PTHR47933">
    <property type="entry name" value="PENTATRICOPEPTIDE REPEAT-CONTAINING PROTEIN 1, MITOCHONDRIAL"/>
    <property type="match status" value="1"/>
</dbReference>
<dbReference type="NCBIfam" id="TIGR00756">
    <property type="entry name" value="PPR"/>
    <property type="match status" value="8"/>
</dbReference>